<gene>
    <name evidence="3" type="ORF">GCM10023335_44150</name>
</gene>
<name>A0ABP9J3L8_9ACTN</name>
<accession>A0ABP9J3L8</accession>
<protein>
    <recommendedName>
        <fullName evidence="5">Lipoprotein</fullName>
    </recommendedName>
</protein>
<dbReference type="PROSITE" id="PS51257">
    <property type="entry name" value="PROKAR_LIPOPROTEIN"/>
    <property type="match status" value="1"/>
</dbReference>
<dbReference type="RefSeq" id="WP_345651806.1">
    <property type="nucleotide sequence ID" value="NZ_BAABKB010000016.1"/>
</dbReference>
<feature type="compositionally biased region" description="Low complexity" evidence="1">
    <location>
        <begin position="34"/>
        <end position="44"/>
    </location>
</feature>
<reference evidence="4" key="1">
    <citation type="journal article" date="2019" name="Int. J. Syst. Evol. Microbiol.">
        <title>The Global Catalogue of Microorganisms (GCM) 10K type strain sequencing project: providing services to taxonomists for standard genome sequencing and annotation.</title>
        <authorList>
            <consortium name="The Broad Institute Genomics Platform"/>
            <consortium name="The Broad Institute Genome Sequencing Center for Infectious Disease"/>
            <person name="Wu L."/>
            <person name="Ma J."/>
        </authorList>
    </citation>
    <scope>NUCLEOTIDE SEQUENCE [LARGE SCALE GENOMIC DNA]</scope>
    <source>
        <strain evidence="4">JCM 18409</strain>
    </source>
</reference>
<dbReference type="Proteomes" id="UP001501759">
    <property type="component" value="Unassembled WGS sequence"/>
</dbReference>
<feature type="compositionally biased region" description="Polar residues" evidence="1">
    <location>
        <begin position="60"/>
        <end position="74"/>
    </location>
</feature>
<evidence type="ECO:0000313" key="4">
    <source>
        <dbReference type="Proteomes" id="UP001501759"/>
    </source>
</evidence>
<evidence type="ECO:0000256" key="2">
    <source>
        <dbReference type="SAM" id="SignalP"/>
    </source>
</evidence>
<comment type="caution">
    <text evidence="3">The sequence shown here is derived from an EMBL/GenBank/DDBJ whole genome shotgun (WGS) entry which is preliminary data.</text>
</comment>
<dbReference type="EMBL" id="BAABKB010000016">
    <property type="protein sequence ID" value="GAA5017502.1"/>
    <property type="molecule type" value="Genomic_DNA"/>
</dbReference>
<feature type="region of interest" description="Disordered" evidence="1">
    <location>
        <begin position="25"/>
        <end position="85"/>
    </location>
</feature>
<keyword evidence="4" id="KW-1185">Reference proteome</keyword>
<proteinExistence type="predicted"/>
<sequence>MSNRRMLSIVVFASAVLMTACGVRTEPSADDDGSGSAAAEPSPSLARRPECAKGVVDTAPSASPSQAGATSPGSSALPENPHYDENHAYRMSGELAPENRAAGEASVRLIRPALEAMRKNKRFAEKDVRAVMAKWGCGADNGLAISSGWPQYERVWFSFHTGKACVSAEITPKGVATEVYGAFAEPDPAGPCVENRGGH</sequence>
<evidence type="ECO:0000313" key="3">
    <source>
        <dbReference type="EMBL" id="GAA5017502.1"/>
    </source>
</evidence>
<evidence type="ECO:0000256" key="1">
    <source>
        <dbReference type="SAM" id="MobiDB-lite"/>
    </source>
</evidence>
<keyword evidence="2" id="KW-0732">Signal</keyword>
<feature type="signal peptide" evidence="2">
    <location>
        <begin position="1"/>
        <end position="22"/>
    </location>
</feature>
<feature type="chain" id="PRO_5047358694" description="Lipoprotein" evidence="2">
    <location>
        <begin position="23"/>
        <end position="199"/>
    </location>
</feature>
<organism evidence="3 4">
    <name type="scientific">Streptomyces siamensis</name>
    <dbReference type="NCBI Taxonomy" id="1274986"/>
    <lineage>
        <taxon>Bacteria</taxon>
        <taxon>Bacillati</taxon>
        <taxon>Actinomycetota</taxon>
        <taxon>Actinomycetes</taxon>
        <taxon>Kitasatosporales</taxon>
        <taxon>Streptomycetaceae</taxon>
        <taxon>Streptomyces</taxon>
    </lineage>
</organism>
<evidence type="ECO:0008006" key="5">
    <source>
        <dbReference type="Google" id="ProtNLM"/>
    </source>
</evidence>